<dbReference type="PROSITE" id="PS50878">
    <property type="entry name" value="RT_POL"/>
    <property type="match status" value="1"/>
</dbReference>
<accession>A0ABN5FKP8</accession>
<sequence length="446" mass="52500">MKCPPEISPIHLLILYEEKISGTTISGTDGIKGKHFEDQLAINCSKISSDVDEGKYKFRPYKEKLISKGRNKPPRIISIPTVRDRLTLRAIFEILRKEFKTETKLIRPQKIISQIKAVDEKDFKTVTRIDIENFYGTINHAILQKKLEKKIKNNKIIKIIMDAISTPTISLGESGKKSDTPKIGVPQGLSISNCLAAIYLYEFDKFFKETESYRFFRYVDDILIFCNKENKKDTFEKCKKLLKRVKLTAHQPTENGAKTKISESTDSFEYLGYQITKPAIIVKKSSYVKMYESIQKIITQHKHHHRPDKDILIWRINLRITGCIFEEKRRGWMFYFSQITEDNRQQLFSIDKKLRTFLSNHLDEEQIKSIKRISRSYYEINKRFRTTKYIPNFDNYSSIEMRSILEKVYKLPNIHKKTDTQIQKLFKAKIGVTIRELEKDSEPMFY</sequence>
<proteinExistence type="inferred from homology"/>
<reference evidence="3 4" key="1">
    <citation type="submission" date="2017-10" db="EMBL/GenBank/DDBJ databases">
        <title>Biodiversity and function of Thalassospira species in the particle-attached aromatic-hydrocarbon-degrading consortia from the surface seawater of the China South Sea.</title>
        <authorList>
            <person name="Dong C."/>
            <person name="Liu R."/>
            <person name="Shao Z."/>
        </authorList>
    </citation>
    <scope>NUCLEOTIDE SEQUENCE [LARGE SCALE GENOMIC DNA]</scope>
    <source>
        <strain evidence="3 4">CSC3H3</strain>
    </source>
</reference>
<dbReference type="InterPro" id="IPR043502">
    <property type="entry name" value="DNA/RNA_pol_sf"/>
</dbReference>
<organism evidence="3 4">
    <name type="scientific">Thalassospira marina</name>
    <dbReference type="NCBI Taxonomy" id="2048283"/>
    <lineage>
        <taxon>Bacteria</taxon>
        <taxon>Pseudomonadati</taxon>
        <taxon>Pseudomonadota</taxon>
        <taxon>Alphaproteobacteria</taxon>
        <taxon>Rhodospirillales</taxon>
        <taxon>Thalassospiraceae</taxon>
        <taxon>Thalassospira</taxon>
    </lineage>
</organism>
<gene>
    <name evidence="3" type="ORF">CSC3H3_18425</name>
</gene>
<feature type="domain" description="Reverse transcriptase" evidence="2">
    <location>
        <begin position="47"/>
        <end position="275"/>
    </location>
</feature>
<dbReference type="SUPFAM" id="SSF56672">
    <property type="entry name" value="DNA/RNA polymerases"/>
    <property type="match status" value="1"/>
</dbReference>
<evidence type="ECO:0000313" key="3">
    <source>
        <dbReference type="EMBL" id="AUG54464.1"/>
    </source>
</evidence>
<dbReference type="RefSeq" id="WP_101285775.1">
    <property type="nucleotide sequence ID" value="NZ_CP024199.1"/>
</dbReference>
<dbReference type="InterPro" id="IPR043128">
    <property type="entry name" value="Rev_trsase/Diguanyl_cyclase"/>
</dbReference>
<dbReference type="InterPro" id="IPR000477">
    <property type="entry name" value="RT_dom"/>
</dbReference>
<dbReference type="Pfam" id="PF00078">
    <property type="entry name" value="RVT_1"/>
    <property type="match status" value="1"/>
</dbReference>
<evidence type="ECO:0000259" key="2">
    <source>
        <dbReference type="PROSITE" id="PS50878"/>
    </source>
</evidence>
<dbReference type="CDD" id="cd01646">
    <property type="entry name" value="RT_Bac_retron_I"/>
    <property type="match status" value="1"/>
</dbReference>
<evidence type="ECO:0000256" key="1">
    <source>
        <dbReference type="ARBA" id="ARBA00034120"/>
    </source>
</evidence>
<dbReference type="Gene3D" id="3.30.70.270">
    <property type="match status" value="1"/>
</dbReference>
<protein>
    <recommendedName>
        <fullName evidence="2">Reverse transcriptase domain-containing protein</fullName>
    </recommendedName>
</protein>
<dbReference type="Proteomes" id="UP000233458">
    <property type="component" value="Chromosome"/>
</dbReference>
<comment type="similarity">
    <text evidence="1">Belongs to the bacterial reverse transcriptase family.</text>
</comment>
<dbReference type="PANTHER" id="PTHR34047">
    <property type="entry name" value="NUCLEAR INTRON MATURASE 1, MITOCHONDRIAL-RELATED"/>
    <property type="match status" value="1"/>
</dbReference>
<dbReference type="PANTHER" id="PTHR34047:SF8">
    <property type="entry name" value="PROTEIN YKFC"/>
    <property type="match status" value="1"/>
</dbReference>
<dbReference type="EMBL" id="CP024199">
    <property type="protein sequence ID" value="AUG54464.1"/>
    <property type="molecule type" value="Genomic_DNA"/>
</dbReference>
<name>A0ABN5FKP8_9PROT</name>
<dbReference type="InterPro" id="IPR051083">
    <property type="entry name" value="GrpII_Intron_Splice-Mob/Def"/>
</dbReference>
<evidence type="ECO:0000313" key="4">
    <source>
        <dbReference type="Proteomes" id="UP000233458"/>
    </source>
</evidence>
<keyword evidence="4" id="KW-1185">Reference proteome</keyword>